<dbReference type="PANTHER" id="PTHR30572:SF18">
    <property type="entry name" value="ABC-TYPE MACROLIDE FAMILY EXPORT SYSTEM PERMEASE COMPONENT 2"/>
    <property type="match status" value="1"/>
</dbReference>
<reference evidence="9 10" key="1">
    <citation type="submission" date="2016-10" db="EMBL/GenBank/DDBJ databases">
        <authorList>
            <person name="de Groot N.N."/>
        </authorList>
    </citation>
    <scope>NUCLEOTIDE SEQUENCE [LARGE SCALE GENOMIC DNA]</scope>
    <source>
        <strain evidence="9 10">DSM 19886</strain>
    </source>
</reference>
<dbReference type="PANTHER" id="PTHR30572">
    <property type="entry name" value="MEMBRANE COMPONENT OF TRANSPORTER-RELATED"/>
    <property type="match status" value="1"/>
</dbReference>
<evidence type="ECO:0000259" key="8">
    <source>
        <dbReference type="Pfam" id="PF12704"/>
    </source>
</evidence>
<evidence type="ECO:0000256" key="5">
    <source>
        <dbReference type="ARBA" id="ARBA00023136"/>
    </source>
</evidence>
<name>A0A1G9SA09_9FLAO</name>
<accession>A0A1G9SA09</accession>
<feature type="transmembrane region" description="Helical" evidence="6">
    <location>
        <begin position="440"/>
        <end position="461"/>
    </location>
</feature>
<evidence type="ECO:0000256" key="2">
    <source>
        <dbReference type="ARBA" id="ARBA00022475"/>
    </source>
</evidence>
<feature type="transmembrane region" description="Helical" evidence="6">
    <location>
        <begin position="687"/>
        <end position="715"/>
    </location>
</feature>
<evidence type="ECO:0000256" key="6">
    <source>
        <dbReference type="SAM" id="Phobius"/>
    </source>
</evidence>
<evidence type="ECO:0000259" key="7">
    <source>
        <dbReference type="Pfam" id="PF02687"/>
    </source>
</evidence>
<feature type="domain" description="ABC3 transporter permease C-terminal" evidence="7">
    <location>
        <begin position="696"/>
        <end position="808"/>
    </location>
</feature>
<sequence length="815" mass="91733">MVTRLALRSYRKNKMFFFINIFGLTIGSAMLLIILNYTFYENSYDTFHTASKDIYRVNMDEFNSNEVLNEYAITYPAVGPTMLDEFPEVVSQVRMYTEATYGPVVFTYTEPDGDVVKSIEQRTYYADDTFFEIFDFKLKYGNPDLVLDEPNSAVISERIAEKFFKGENPINKNLRVYDRGGSKDLLITGVAENPPINSHIQFDVIISYPTLCADEWCTTSWDFTDFTTYIQLAGNTDPNTIESKIPSLVSKFKNHQQNANDVQIRFGLLPIEDIHLYSDRIQELTTNSDGNNVKYLLISAFLILVMSWVNYVSLSTALSAERVRGIGILKVLGSDKKQLIYQYIGESAILNLLALIISVIIAEVSLGMISNNLLDETLPSYLFDFSTSFGLLYKLSIVGIFVFNVISSGIYPAFFLSSIKLINAIQGRVGSIKESSFRNTLVTAQFSITFILCAFLFSVFAQINHMRSSDLGFHMEDMVIIQAPRVLQENQSYSESTETLKNELLNSPHITSMTASSLIPGKPHNWGGDIKRLNHELATDLPVQFNGVDYDFVKNYGLDIIAGRDFSKNAGSDSNGVVILNQSAIERLQFDSAEDAIGENILMFGGDKRKIIGVVSDYKQESLKKEPAPYVLFLYDAQGYYSLRVSNESKKAALAHMSKVWGEVFPNNPINYFFLEDNYNEQYKGEYHFFVVFSVSAGLLLLIACIGLFGLLAFATNRSIKEISIRKVFGASIMSIWLSLYKSLFILLGIAILVALPVSSYIINLWLEGYASRISIGPLFFLLPFLMVVSVLICVIVIYSEKISRVNPAVTLKNE</sequence>
<evidence type="ECO:0000313" key="9">
    <source>
        <dbReference type="EMBL" id="SDM32309.1"/>
    </source>
</evidence>
<gene>
    <name evidence="9" type="ORF">SAMN04488514_107184</name>
</gene>
<evidence type="ECO:0000256" key="3">
    <source>
        <dbReference type="ARBA" id="ARBA00022692"/>
    </source>
</evidence>
<feature type="domain" description="MacB-like periplasmic core" evidence="8">
    <location>
        <begin position="18"/>
        <end position="246"/>
    </location>
</feature>
<proteinExistence type="predicted"/>
<dbReference type="GO" id="GO:0005886">
    <property type="term" value="C:plasma membrane"/>
    <property type="evidence" value="ECO:0007669"/>
    <property type="project" value="UniProtKB-SubCell"/>
</dbReference>
<evidence type="ECO:0000256" key="1">
    <source>
        <dbReference type="ARBA" id="ARBA00004651"/>
    </source>
</evidence>
<feature type="transmembrane region" description="Helical" evidence="6">
    <location>
        <begin position="776"/>
        <end position="799"/>
    </location>
</feature>
<dbReference type="AlphaFoldDB" id="A0A1G9SA09"/>
<dbReference type="InterPro" id="IPR050250">
    <property type="entry name" value="Macrolide_Exporter_MacB"/>
</dbReference>
<keyword evidence="5 6" id="KW-0472">Membrane</keyword>
<dbReference type="Pfam" id="PF12704">
    <property type="entry name" value="MacB_PCD"/>
    <property type="match status" value="2"/>
</dbReference>
<keyword evidence="4 6" id="KW-1133">Transmembrane helix</keyword>
<evidence type="ECO:0000256" key="4">
    <source>
        <dbReference type="ARBA" id="ARBA00022989"/>
    </source>
</evidence>
<feature type="transmembrane region" description="Helical" evidence="6">
    <location>
        <begin position="16"/>
        <end position="40"/>
    </location>
</feature>
<keyword evidence="10" id="KW-1185">Reference proteome</keyword>
<feature type="domain" description="MacB-like periplasmic core" evidence="8">
    <location>
        <begin position="454"/>
        <end position="632"/>
    </location>
</feature>
<comment type="subcellular location">
    <subcellularLocation>
        <location evidence="1">Cell membrane</location>
        <topology evidence="1">Multi-pass membrane protein</topology>
    </subcellularLocation>
</comment>
<feature type="transmembrane region" description="Helical" evidence="6">
    <location>
        <begin position="295"/>
        <end position="314"/>
    </location>
</feature>
<protein>
    <submittedName>
        <fullName evidence="9">Putative ABC transport system permease protein</fullName>
    </submittedName>
</protein>
<dbReference type="Proteomes" id="UP000199440">
    <property type="component" value="Unassembled WGS sequence"/>
</dbReference>
<dbReference type="STRING" id="192904.SAMN04488514_107184"/>
<dbReference type="InterPro" id="IPR003838">
    <property type="entry name" value="ABC3_permease_C"/>
</dbReference>
<dbReference type="InterPro" id="IPR025857">
    <property type="entry name" value="MacB_PCD"/>
</dbReference>
<dbReference type="EMBL" id="FNGV01000007">
    <property type="protein sequence ID" value="SDM32309.1"/>
    <property type="molecule type" value="Genomic_DNA"/>
</dbReference>
<feature type="domain" description="ABC3 transporter permease C-terminal" evidence="7">
    <location>
        <begin position="298"/>
        <end position="417"/>
    </location>
</feature>
<organism evidence="9 10">
    <name type="scientific">Kriegella aquimaris</name>
    <dbReference type="NCBI Taxonomy" id="192904"/>
    <lineage>
        <taxon>Bacteria</taxon>
        <taxon>Pseudomonadati</taxon>
        <taxon>Bacteroidota</taxon>
        <taxon>Flavobacteriia</taxon>
        <taxon>Flavobacteriales</taxon>
        <taxon>Flavobacteriaceae</taxon>
        <taxon>Kriegella</taxon>
    </lineage>
</organism>
<feature type="transmembrane region" description="Helical" evidence="6">
    <location>
        <begin position="736"/>
        <end position="756"/>
    </location>
</feature>
<evidence type="ECO:0000313" key="10">
    <source>
        <dbReference type="Proteomes" id="UP000199440"/>
    </source>
</evidence>
<keyword evidence="3 6" id="KW-0812">Transmembrane</keyword>
<feature type="transmembrane region" description="Helical" evidence="6">
    <location>
        <begin position="391"/>
        <end position="419"/>
    </location>
</feature>
<dbReference type="GO" id="GO:0022857">
    <property type="term" value="F:transmembrane transporter activity"/>
    <property type="evidence" value="ECO:0007669"/>
    <property type="project" value="TreeGrafter"/>
</dbReference>
<keyword evidence="2" id="KW-1003">Cell membrane</keyword>
<dbReference type="Pfam" id="PF02687">
    <property type="entry name" value="FtsX"/>
    <property type="match status" value="2"/>
</dbReference>
<feature type="transmembrane region" description="Helical" evidence="6">
    <location>
        <begin position="348"/>
        <end position="371"/>
    </location>
</feature>